<dbReference type="Pfam" id="PF05935">
    <property type="entry name" value="Arylsulfotrans"/>
    <property type="match status" value="1"/>
</dbReference>
<dbReference type="PANTHER" id="PTHR35340:SF10">
    <property type="entry name" value="CYTOPLASMIC PROTEIN"/>
    <property type="match status" value="1"/>
</dbReference>
<feature type="domain" description="Arylsulfotransferase N-terminal" evidence="2">
    <location>
        <begin position="72"/>
        <end position="156"/>
    </location>
</feature>
<evidence type="ECO:0000259" key="2">
    <source>
        <dbReference type="Pfam" id="PF17425"/>
    </source>
</evidence>
<dbReference type="PANTHER" id="PTHR35340">
    <property type="entry name" value="PQQ ENZYME REPEAT PROTEIN-RELATED"/>
    <property type="match status" value="1"/>
</dbReference>
<dbReference type="SUPFAM" id="SSF50998">
    <property type="entry name" value="Quinoprotein alcohol dehydrogenase-like"/>
    <property type="match status" value="1"/>
</dbReference>
<gene>
    <name evidence="3" type="ORF">GCM10008986_10040</name>
</gene>
<dbReference type="InterPro" id="IPR011047">
    <property type="entry name" value="Quinoprotein_ADH-like_sf"/>
</dbReference>
<keyword evidence="1" id="KW-0472">Membrane</keyword>
<dbReference type="Proteomes" id="UP001500880">
    <property type="component" value="Unassembled WGS sequence"/>
</dbReference>
<evidence type="ECO:0000313" key="4">
    <source>
        <dbReference type="Proteomes" id="UP001500880"/>
    </source>
</evidence>
<dbReference type="InterPro" id="IPR035391">
    <property type="entry name" value="Arylsulfotran_N"/>
</dbReference>
<reference evidence="4" key="1">
    <citation type="journal article" date="2019" name="Int. J. Syst. Evol. Microbiol.">
        <title>The Global Catalogue of Microorganisms (GCM) 10K type strain sequencing project: providing services to taxonomists for standard genome sequencing and annotation.</title>
        <authorList>
            <consortium name="The Broad Institute Genomics Platform"/>
            <consortium name="The Broad Institute Genome Sequencing Center for Infectious Disease"/>
            <person name="Wu L."/>
            <person name="Ma J."/>
        </authorList>
    </citation>
    <scope>NUCLEOTIDE SEQUENCE [LARGE SCALE GENOMIC DNA]</scope>
    <source>
        <strain evidence="4">JCM 12389</strain>
    </source>
</reference>
<keyword evidence="1" id="KW-0812">Transmembrane</keyword>
<sequence length="550" mass="61811">MKKSIIFIVGVIIAAGVVFWIMDRDNPAQEATTQAENYEYPPTVAKDLLDEQEKLEETILQESEGSTFAEPYVKLDPYNRSPLSALAIFSTEEPAQVSVTVEGETDDADISNTFDGYKTYHEIPILGLYPDAENTVHLTVTTESGETSEKTLNLETDPLPDYIPTIKVEEVQKEKMDLADTSLTFAIPSTKYPYAFDANGDIRWYGSGYNSHVLKELENGNLLYLGKEDNSGNAYNRLFETNFIGKLFNAFKISEEAAQAEQDGMESTLIHHDIAELPSGNLLLTVNDGKGNYMEDTMIEIDRKTGEVVKVIDLKALVPEEMYTDYDSTPKKDGLTDWFHQNSVVYDESDDSIIISGRNSDTVMKIDYETNEIKWILADSEGWTGDYADLVVEGVGEDFKYPAGQHDATIMPDFDNNPDTIDLLIYDNNTVVTRGNEDLSKDYSAGVQYRINEKEKTAEIIWSYGEERGEELFTNIVGSAKYMEDTGNRLLGFGHVAKGERSHIIEVTDDQDAEVVFEAVMSDFPQGAWVYRGVRYELYPGGWEKNFSVK</sequence>
<evidence type="ECO:0000256" key="1">
    <source>
        <dbReference type="SAM" id="Phobius"/>
    </source>
</evidence>
<name>A0ABP3KTQ9_9BACI</name>
<dbReference type="RefSeq" id="WP_343838323.1">
    <property type="nucleotide sequence ID" value="NZ_BAAADO010000002.1"/>
</dbReference>
<dbReference type="EMBL" id="BAAADO010000002">
    <property type="protein sequence ID" value="GAA0486631.1"/>
    <property type="molecule type" value="Genomic_DNA"/>
</dbReference>
<accession>A0ABP3KTQ9</accession>
<keyword evidence="1" id="KW-1133">Transmembrane helix</keyword>
<proteinExistence type="predicted"/>
<feature type="transmembrane region" description="Helical" evidence="1">
    <location>
        <begin position="5"/>
        <end position="22"/>
    </location>
</feature>
<evidence type="ECO:0000313" key="3">
    <source>
        <dbReference type="EMBL" id="GAA0486631.1"/>
    </source>
</evidence>
<organism evidence="3 4">
    <name type="scientific">Salinibacillus aidingensis</name>
    <dbReference type="NCBI Taxonomy" id="237684"/>
    <lineage>
        <taxon>Bacteria</taxon>
        <taxon>Bacillati</taxon>
        <taxon>Bacillota</taxon>
        <taxon>Bacilli</taxon>
        <taxon>Bacillales</taxon>
        <taxon>Bacillaceae</taxon>
        <taxon>Salinibacillus</taxon>
    </lineage>
</organism>
<keyword evidence="4" id="KW-1185">Reference proteome</keyword>
<comment type="caution">
    <text evidence="3">The sequence shown here is derived from an EMBL/GenBank/DDBJ whole genome shotgun (WGS) entry which is preliminary data.</text>
</comment>
<protein>
    <submittedName>
        <fullName evidence="3">Aryl-sulfate sulfotransferase</fullName>
    </submittedName>
</protein>
<dbReference type="InterPro" id="IPR038477">
    <property type="entry name" value="ASST_N_sf"/>
</dbReference>
<dbReference type="InterPro" id="IPR053143">
    <property type="entry name" value="Arylsulfate_ST"/>
</dbReference>
<dbReference type="Gene3D" id="2.60.40.3100">
    <property type="entry name" value="Arylsulphate sulphotransferase monomer, N-terminal domain"/>
    <property type="match status" value="1"/>
</dbReference>
<dbReference type="InterPro" id="IPR010262">
    <property type="entry name" value="Arylsulfotransferase_bact"/>
</dbReference>
<dbReference type="Pfam" id="PF17425">
    <property type="entry name" value="Arylsulfotran_N"/>
    <property type="match status" value="1"/>
</dbReference>